<reference evidence="1" key="1">
    <citation type="submission" date="2025-08" db="UniProtKB">
        <authorList>
            <consortium name="Ensembl"/>
        </authorList>
    </citation>
    <scope>IDENTIFICATION</scope>
</reference>
<reference evidence="1" key="2">
    <citation type="submission" date="2025-09" db="UniProtKB">
        <authorList>
            <consortium name="Ensembl"/>
        </authorList>
    </citation>
    <scope>IDENTIFICATION</scope>
</reference>
<sequence>SPLPDVFHVSIPIRVVRLRRGNPLGSTGHFITFFFFAEEKILLKKQLKCYGQGKSLKTVMFPHPILKSI</sequence>
<protein>
    <submittedName>
        <fullName evidence="1">Uncharacterized protein</fullName>
    </submittedName>
</protein>
<name>A0A663NBR3_ATHCN</name>
<organism evidence="1 2">
    <name type="scientific">Athene cunicularia</name>
    <name type="common">Burrowing owl</name>
    <name type="synonym">Speotyto cunicularia</name>
    <dbReference type="NCBI Taxonomy" id="194338"/>
    <lineage>
        <taxon>Eukaryota</taxon>
        <taxon>Metazoa</taxon>
        <taxon>Chordata</taxon>
        <taxon>Craniata</taxon>
        <taxon>Vertebrata</taxon>
        <taxon>Euteleostomi</taxon>
        <taxon>Archelosauria</taxon>
        <taxon>Archosauria</taxon>
        <taxon>Dinosauria</taxon>
        <taxon>Saurischia</taxon>
        <taxon>Theropoda</taxon>
        <taxon>Coelurosauria</taxon>
        <taxon>Aves</taxon>
        <taxon>Neognathae</taxon>
        <taxon>Neoaves</taxon>
        <taxon>Telluraves</taxon>
        <taxon>Strigiformes</taxon>
        <taxon>Strigidae</taxon>
        <taxon>Athene</taxon>
    </lineage>
</organism>
<dbReference type="Ensembl" id="ENSACUT00000022663.1">
    <property type="protein sequence ID" value="ENSACUP00000021261.1"/>
    <property type="gene ID" value="ENSACUG00000014202.1"/>
</dbReference>
<accession>A0A663NBR3</accession>
<dbReference type="AlphaFoldDB" id="A0A663NBR3"/>
<keyword evidence="2" id="KW-1185">Reference proteome</keyword>
<proteinExistence type="predicted"/>
<evidence type="ECO:0000313" key="2">
    <source>
        <dbReference type="Proteomes" id="UP000472269"/>
    </source>
</evidence>
<evidence type="ECO:0000313" key="1">
    <source>
        <dbReference type="Ensembl" id="ENSACUP00000021261.1"/>
    </source>
</evidence>
<dbReference type="Proteomes" id="UP000472269">
    <property type="component" value="Unplaced"/>
</dbReference>